<dbReference type="GO" id="GO:0003968">
    <property type="term" value="F:RNA-directed RNA polymerase activity"/>
    <property type="evidence" value="ECO:0007669"/>
    <property type="project" value="UniProtKB-KW"/>
</dbReference>
<comment type="catalytic activity">
    <reaction evidence="4">
        <text>RNA(n) + a ribonucleoside 5'-triphosphate = RNA(n+1) + diphosphate</text>
        <dbReference type="Rhea" id="RHEA:21248"/>
        <dbReference type="Rhea" id="RHEA-COMP:14527"/>
        <dbReference type="Rhea" id="RHEA-COMP:17342"/>
        <dbReference type="ChEBI" id="CHEBI:33019"/>
        <dbReference type="ChEBI" id="CHEBI:61557"/>
        <dbReference type="ChEBI" id="CHEBI:140395"/>
        <dbReference type="EC" id="2.7.7.48"/>
    </reaction>
</comment>
<dbReference type="InterPro" id="IPR002166">
    <property type="entry name" value="RNA_pol_HCV"/>
</dbReference>
<keyword evidence="3 4" id="KW-0693">Viral RNA replication</keyword>
<protein>
    <recommendedName>
        <fullName evidence="4">RNA-directed RNA polymerase</fullName>
        <ecNumber evidence="4">2.7.7.48</ecNumber>
    </recommendedName>
</protein>
<evidence type="ECO:0000313" key="6">
    <source>
        <dbReference type="EMBL" id="QIS87999.1"/>
    </source>
</evidence>
<dbReference type="EMBL" id="MT025122">
    <property type="protein sequence ID" value="QIS87999.1"/>
    <property type="molecule type" value="Genomic_RNA"/>
</dbReference>
<reference evidence="6" key="1">
    <citation type="submission" date="2020-01" db="EMBL/GenBank/DDBJ databases">
        <title>Sustained virome diversity in Antarctic penguins and their ticks: geographical connectedness and no evidence for low pathogen pressure.</title>
        <authorList>
            <person name="Wille M."/>
            <person name="Harvey E."/>
            <person name="Shi M."/>
            <person name="Gonzalez-Acuna D."/>
            <person name="Holmes E.C."/>
            <person name="Hurt A.C."/>
        </authorList>
    </citation>
    <scope>NUCLEOTIDE SEQUENCE</scope>
    <source>
        <strain evidence="6">Antarctic57</strain>
    </source>
</reference>
<name>A0A6H0DGZ9_9VIRU</name>
<evidence type="ECO:0000259" key="5">
    <source>
        <dbReference type="PROSITE" id="PS50507"/>
    </source>
</evidence>
<dbReference type="GO" id="GO:0039694">
    <property type="term" value="P:viral RNA genome replication"/>
    <property type="evidence" value="ECO:0007669"/>
    <property type="project" value="InterPro"/>
</dbReference>
<dbReference type="Pfam" id="PF00998">
    <property type="entry name" value="RdRP_3"/>
    <property type="match status" value="1"/>
</dbReference>
<dbReference type="PROSITE" id="PS50507">
    <property type="entry name" value="RDRP_SSRNA_POS"/>
    <property type="match status" value="1"/>
</dbReference>
<keyword evidence="4" id="KW-0547">Nucleotide-binding</keyword>
<organism evidence="6">
    <name type="scientific">Bardin virus</name>
    <dbReference type="NCBI Taxonomy" id="2707196"/>
    <lineage>
        <taxon>Viruses</taxon>
        <taxon>Riboviria</taxon>
    </lineage>
</organism>
<accession>A0A6H0DGZ9</accession>
<evidence type="ECO:0000256" key="4">
    <source>
        <dbReference type="RuleBase" id="RU363062"/>
    </source>
</evidence>
<keyword evidence="4 6" id="KW-0696">RNA-directed RNA polymerase</keyword>
<dbReference type="EC" id="2.7.7.48" evidence="4"/>
<evidence type="ECO:0000256" key="2">
    <source>
        <dbReference type="ARBA" id="ARBA00022695"/>
    </source>
</evidence>
<feature type="domain" description="RdRp catalytic" evidence="5">
    <location>
        <begin position="41"/>
        <end position="157"/>
    </location>
</feature>
<dbReference type="GO" id="GO:0000166">
    <property type="term" value="F:nucleotide binding"/>
    <property type="evidence" value="ECO:0007669"/>
    <property type="project" value="UniProtKB-KW"/>
</dbReference>
<dbReference type="InterPro" id="IPR043502">
    <property type="entry name" value="DNA/RNA_pol_sf"/>
</dbReference>
<evidence type="ECO:0000256" key="3">
    <source>
        <dbReference type="ARBA" id="ARBA00022953"/>
    </source>
</evidence>
<dbReference type="GO" id="GO:0003723">
    <property type="term" value="F:RNA binding"/>
    <property type="evidence" value="ECO:0007669"/>
    <property type="project" value="InterPro"/>
</dbReference>
<dbReference type="SUPFAM" id="SSF56672">
    <property type="entry name" value="DNA/RNA polymerases"/>
    <property type="match status" value="1"/>
</dbReference>
<evidence type="ECO:0000256" key="1">
    <source>
        <dbReference type="ARBA" id="ARBA00022679"/>
    </source>
</evidence>
<dbReference type="InterPro" id="IPR007094">
    <property type="entry name" value="RNA-dir_pol_PSvirus"/>
</dbReference>
<proteinExistence type="predicted"/>
<keyword evidence="1 4" id="KW-0808">Transferase</keyword>
<keyword evidence="2 4" id="KW-0548">Nucleotidyltransferase</keyword>
<sequence>MLIFEIKTFEEQIYTKYKLNVIKHRTPQEVQDQLYLMSLNKYHLVADFSSYESSLQHDILTSIEMPVMLSYITCPHLRLLLTKHYSLLTKHKSVLDDVCYYSITCRQSGDLWTSLGNTLTNILLHYFIQEYYKVKLQFICEGDDVYVSSKRRYNTDIYKQIGFKITGNWTKDPFSLDFLSRYIATPTPVPMVTNQLRKFLRQKPGPALQESLTGLKNSYCSTPILCKIIDDLSHRYGTRPYTKRDAEHKLSMIDHPMTELHRIYFAYETGINPAEQRAIDQITEKQVVYDTITRYKPQPNYWTEYSQPKRRYIPPGYMTISAATLVNHSPAEWLPATLAYPINGIYFTDNRLMLNFIRRINSTQRSYNQLHPRRFDYLKLACILEIISCAKQEHARLKVTGLGILIESEEDLEEIWPSPDAVQGRISELEESLSDQSRTAVLDKISEYLLELSITLERERSYYLKVRLPKLAHPFPIIHTPQDCRDWELHVATIITTSARTWNLAGYLRVQRQCLGAFTSEQVTTLIQRTRQIWFKLQQERCTKDGNHSNM</sequence>